<dbReference type="AlphaFoldDB" id="A0A9X1PP23"/>
<evidence type="ECO:0000256" key="1">
    <source>
        <dbReference type="ARBA" id="ARBA00001917"/>
    </source>
</evidence>
<dbReference type="Pfam" id="PF00724">
    <property type="entry name" value="Oxidored_FMN"/>
    <property type="match status" value="1"/>
</dbReference>
<keyword evidence="6" id="KW-1185">Reference proteome</keyword>
<reference evidence="5" key="1">
    <citation type="submission" date="2021-12" db="EMBL/GenBank/DDBJ databases">
        <title>Novel species in genus Dyadobacter.</title>
        <authorList>
            <person name="Ma C."/>
        </authorList>
    </citation>
    <scope>NUCLEOTIDE SEQUENCE</scope>
    <source>
        <strain evidence="5">LJ419</strain>
    </source>
</reference>
<keyword evidence="3" id="KW-0560">Oxidoreductase</keyword>
<dbReference type="FunFam" id="3.20.20.70:FF:000059">
    <property type="entry name" value="N-ethylmaleimide reductase, FMN-linked"/>
    <property type="match status" value="1"/>
</dbReference>
<accession>A0A9X1PP23</accession>
<dbReference type="Gene3D" id="3.20.20.70">
    <property type="entry name" value="Aldolase class I"/>
    <property type="match status" value="1"/>
</dbReference>
<name>A0A9X1PP23_9BACT</name>
<dbReference type="CDD" id="cd02933">
    <property type="entry name" value="OYE_like_FMN"/>
    <property type="match status" value="1"/>
</dbReference>
<protein>
    <submittedName>
        <fullName evidence="5">Alkene reductase</fullName>
    </submittedName>
</protein>
<evidence type="ECO:0000256" key="2">
    <source>
        <dbReference type="ARBA" id="ARBA00005979"/>
    </source>
</evidence>
<evidence type="ECO:0000313" key="6">
    <source>
        <dbReference type="Proteomes" id="UP001139000"/>
    </source>
</evidence>
<proteinExistence type="inferred from homology"/>
<comment type="cofactor">
    <cofactor evidence="1">
        <name>FMN</name>
        <dbReference type="ChEBI" id="CHEBI:58210"/>
    </cofactor>
</comment>
<organism evidence="5 6">
    <name type="scientific">Dyadobacter chenwenxiniae</name>
    <dbReference type="NCBI Taxonomy" id="2906456"/>
    <lineage>
        <taxon>Bacteria</taxon>
        <taxon>Pseudomonadati</taxon>
        <taxon>Bacteroidota</taxon>
        <taxon>Cytophagia</taxon>
        <taxon>Cytophagales</taxon>
        <taxon>Spirosomataceae</taxon>
        <taxon>Dyadobacter</taxon>
    </lineage>
</organism>
<sequence>MKKLFLPFEKGTFRLKNHVVMAPMTRSRAINNLPNELMATYYKQRSGAGLIVTEGTSPSPEGLGYPRIPGVFSDEQVEGWKAVTAAVHAGGSKIFLQLMHTGRIAHVDNLPEGYHPVGLSDIRAAGEIFTDTEGPQQHSVPVPLDAAGIANLINDFVKAALNAMEAGFDGVELHGANGYILEQSLNPHINNRSDDFGGSIENRSRLTLQIVERIAGVIGAEKVGLRISPYSTLSDMPVYNEEDVHETYTYLATELNRLGIAYIHVSSNPGIPQKTHAAIRNAFFNTLIYCNGLTPETAEEKLQDASADLVAFGRSFLANPDFMRKMEIKAALNEVDYMTLYTPGEQGYIDYPESDD</sequence>
<dbReference type="InterPro" id="IPR013785">
    <property type="entry name" value="Aldolase_TIM"/>
</dbReference>
<dbReference type="GO" id="GO:0010181">
    <property type="term" value="F:FMN binding"/>
    <property type="evidence" value="ECO:0007669"/>
    <property type="project" value="InterPro"/>
</dbReference>
<evidence type="ECO:0000259" key="4">
    <source>
        <dbReference type="Pfam" id="PF00724"/>
    </source>
</evidence>
<comment type="similarity">
    <text evidence="2">Belongs to the NADH:flavin oxidoreductase/NADH oxidase family.</text>
</comment>
<dbReference type="PANTHER" id="PTHR22893:SF91">
    <property type="entry name" value="NADPH DEHYDROGENASE 2-RELATED"/>
    <property type="match status" value="1"/>
</dbReference>
<dbReference type="PANTHER" id="PTHR22893">
    <property type="entry name" value="NADH OXIDOREDUCTASE-RELATED"/>
    <property type="match status" value="1"/>
</dbReference>
<evidence type="ECO:0000313" key="5">
    <source>
        <dbReference type="EMBL" id="MCF0064740.1"/>
    </source>
</evidence>
<dbReference type="InterPro" id="IPR001155">
    <property type="entry name" value="OxRdtase_FMN_N"/>
</dbReference>
<dbReference type="Proteomes" id="UP001139000">
    <property type="component" value="Unassembled WGS sequence"/>
</dbReference>
<dbReference type="GO" id="GO:0016628">
    <property type="term" value="F:oxidoreductase activity, acting on the CH-CH group of donors, NAD or NADP as acceptor"/>
    <property type="evidence" value="ECO:0007669"/>
    <property type="project" value="UniProtKB-ARBA"/>
</dbReference>
<evidence type="ECO:0000256" key="3">
    <source>
        <dbReference type="ARBA" id="ARBA00023002"/>
    </source>
</evidence>
<dbReference type="RefSeq" id="WP_234657695.1">
    <property type="nucleotide sequence ID" value="NZ_CP094997.1"/>
</dbReference>
<feature type="domain" description="NADH:flavin oxidoreductase/NADH oxidase N-terminal" evidence="4">
    <location>
        <begin position="3"/>
        <end position="329"/>
    </location>
</feature>
<dbReference type="GO" id="GO:0005829">
    <property type="term" value="C:cytosol"/>
    <property type="evidence" value="ECO:0007669"/>
    <property type="project" value="UniProtKB-ARBA"/>
</dbReference>
<dbReference type="EMBL" id="JAJTTC010000008">
    <property type="protein sequence ID" value="MCF0064740.1"/>
    <property type="molecule type" value="Genomic_DNA"/>
</dbReference>
<gene>
    <name evidence="5" type="ORF">LXM26_24730</name>
</gene>
<dbReference type="SUPFAM" id="SSF51395">
    <property type="entry name" value="FMN-linked oxidoreductases"/>
    <property type="match status" value="1"/>
</dbReference>
<dbReference type="InterPro" id="IPR045247">
    <property type="entry name" value="Oye-like"/>
</dbReference>
<comment type="caution">
    <text evidence="5">The sequence shown here is derived from an EMBL/GenBank/DDBJ whole genome shotgun (WGS) entry which is preliminary data.</text>
</comment>